<dbReference type="InterPro" id="IPR036322">
    <property type="entry name" value="WD40_repeat_dom_sf"/>
</dbReference>
<evidence type="ECO:0000313" key="3">
    <source>
        <dbReference type="EMBL" id="CAJ0935497.1"/>
    </source>
</evidence>
<keyword evidence="1" id="KW-0677">Repeat</keyword>
<evidence type="ECO:0000256" key="1">
    <source>
        <dbReference type="ARBA" id="ARBA00022737"/>
    </source>
</evidence>
<feature type="repeat" description="WD" evidence="2">
    <location>
        <begin position="39"/>
        <end position="57"/>
    </location>
</feature>
<name>A0ABN9L9M0_9NEOB</name>
<protein>
    <recommendedName>
        <fullName evidence="5">WD repeat-containing protein 44</fullName>
    </recommendedName>
</protein>
<organism evidence="3 4">
    <name type="scientific">Ranitomeya imitator</name>
    <name type="common">mimic poison frog</name>
    <dbReference type="NCBI Taxonomy" id="111125"/>
    <lineage>
        <taxon>Eukaryota</taxon>
        <taxon>Metazoa</taxon>
        <taxon>Chordata</taxon>
        <taxon>Craniata</taxon>
        <taxon>Vertebrata</taxon>
        <taxon>Euteleostomi</taxon>
        <taxon>Amphibia</taxon>
        <taxon>Batrachia</taxon>
        <taxon>Anura</taxon>
        <taxon>Neobatrachia</taxon>
        <taxon>Hyloidea</taxon>
        <taxon>Dendrobatidae</taxon>
        <taxon>Dendrobatinae</taxon>
        <taxon>Ranitomeya</taxon>
    </lineage>
</organism>
<dbReference type="PROSITE" id="PS50082">
    <property type="entry name" value="WD_REPEATS_2"/>
    <property type="match status" value="1"/>
</dbReference>
<dbReference type="SUPFAM" id="SSF50978">
    <property type="entry name" value="WD40 repeat-like"/>
    <property type="match status" value="1"/>
</dbReference>
<sequence length="73" mass="8918">MRLFCRKRRTKKTQQVAFFLRPNFGKKRRMRRKTQRFCDDRYFLSGSLDGKLRLWNIPDKKSPCGMKSMARRS</sequence>
<dbReference type="Proteomes" id="UP001176940">
    <property type="component" value="Unassembled WGS sequence"/>
</dbReference>
<dbReference type="InterPro" id="IPR001680">
    <property type="entry name" value="WD40_rpt"/>
</dbReference>
<comment type="caution">
    <text evidence="3">The sequence shown here is derived from an EMBL/GenBank/DDBJ whole genome shotgun (WGS) entry which is preliminary data.</text>
</comment>
<reference evidence="3" key="1">
    <citation type="submission" date="2023-07" db="EMBL/GenBank/DDBJ databases">
        <authorList>
            <person name="Stuckert A."/>
        </authorList>
    </citation>
    <scope>NUCLEOTIDE SEQUENCE</scope>
</reference>
<evidence type="ECO:0000256" key="2">
    <source>
        <dbReference type="PROSITE-ProRule" id="PRU00221"/>
    </source>
</evidence>
<dbReference type="EMBL" id="CAUEEQ010011327">
    <property type="protein sequence ID" value="CAJ0935497.1"/>
    <property type="molecule type" value="Genomic_DNA"/>
</dbReference>
<proteinExistence type="predicted"/>
<evidence type="ECO:0000313" key="4">
    <source>
        <dbReference type="Proteomes" id="UP001176940"/>
    </source>
</evidence>
<gene>
    <name evidence="3" type="ORF">RIMI_LOCUS6341319</name>
</gene>
<keyword evidence="4" id="KW-1185">Reference proteome</keyword>
<keyword evidence="2" id="KW-0853">WD repeat</keyword>
<evidence type="ECO:0008006" key="5">
    <source>
        <dbReference type="Google" id="ProtNLM"/>
    </source>
</evidence>
<accession>A0ABN9L9M0</accession>